<dbReference type="Proteomes" id="UP000295192">
    <property type="component" value="Unassembled WGS sequence"/>
</dbReference>
<evidence type="ECO:0000256" key="3">
    <source>
        <dbReference type="ARBA" id="ARBA00023125"/>
    </source>
</evidence>
<protein>
    <recommendedName>
        <fullName evidence="10">PAS domain-containing protein</fullName>
    </recommendedName>
</protein>
<sequence length="516" mass="58327">MFNSCNSWETCDFPCSENTFYGDDVNCFYEPDIKPQQEQPQNSPNGLIYGRRLINEPAVNFNNGGFYNTQAAAPPPPMVAYAACGGGVYNDCSSLEMSSACSATRFHPYQRQANDFGPYPPGYGQQSSMPYARPALPLLNLPVPCRGNQPWGYEHCYGYGPSQPEPCQFSQFVDIEDFMNNEKRKEKSRDAARSRRSKETEIFVELSSALPLKAEDVNQLDKASVMRITIACLKIRQMLKFLPDCDAVKPKVEFFEEDWLKCAEASELLKQTMDGFLLVLSNEGDVTYVSDNIMDYLGITKIDTLGQQIWEYTHQCDHAEIKEALNLKRNGIVDKVKDEQLIESGISTHHRDLFVRMKCTLTSRGRSINIKSASYKVIHITGHLRVNNKGERVFIAIGRPIPHPSNIEIPLGTSTFLTKHSLDMKFTYVDDKMHALLGYLPGDLLETSLFQCQHGADSERLMAIFKSVINKGQGETCRYRFLGKYGGYCWIVTQATIVYDKLKPQSVVCVNYVIRV</sequence>
<dbReference type="GO" id="GO:0071456">
    <property type="term" value="P:cellular response to hypoxia"/>
    <property type="evidence" value="ECO:0007669"/>
    <property type="project" value="TreeGrafter"/>
</dbReference>
<dbReference type="CDD" id="cd00130">
    <property type="entry name" value="PAS"/>
    <property type="match status" value="2"/>
</dbReference>
<dbReference type="FunFam" id="3.30.450.20:FF:000141">
    <property type="entry name" value="Similar, isoform D"/>
    <property type="match status" value="1"/>
</dbReference>
<evidence type="ECO:0000313" key="9">
    <source>
        <dbReference type="Proteomes" id="UP000295192"/>
    </source>
</evidence>
<accession>A0A484BKR2</accession>
<dbReference type="GO" id="GO:0005634">
    <property type="term" value="C:nucleus"/>
    <property type="evidence" value="ECO:0007669"/>
    <property type="project" value="UniProtKB-SubCell"/>
</dbReference>
<dbReference type="CDD" id="cd11433">
    <property type="entry name" value="bHLH-PAS_HIF"/>
    <property type="match status" value="1"/>
</dbReference>
<evidence type="ECO:0000256" key="5">
    <source>
        <dbReference type="ARBA" id="ARBA00023242"/>
    </source>
</evidence>
<dbReference type="InterPro" id="IPR035965">
    <property type="entry name" value="PAS-like_dom_sf"/>
</dbReference>
<dbReference type="PANTHER" id="PTHR23043:SF17">
    <property type="entry name" value="PROTEIN SIMILAR"/>
    <property type="match status" value="1"/>
</dbReference>
<dbReference type="OMA" id="NHAKEAC"/>
<dbReference type="SMART" id="SM00353">
    <property type="entry name" value="HLH"/>
    <property type="match status" value="1"/>
</dbReference>
<gene>
    <name evidence="8" type="ORF">AWZ03_005160</name>
</gene>
<dbReference type="SUPFAM" id="SSF47459">
    <property type="entry name" value="HLH, helix-loop-helix DNA-binding domain"/>
    <property type="match status" value="1"/>
</dbReference>
<dbReference type="STRING" id="7232.A0A484BKR2"/>
<comment type="subcellular location">
    <subcellularLocation>
        <location evidence="1">Nucleus</location>
    </subcellularLocation>
</comment>
<dbReference type="GO" id="GO:0000981">
    <property type="term" value="F:DNA-binding transcription factor activity, RNA polymerase II-specific"/>
    <property type="evidence" value="ECO:0007669"/>
    <property type="project" value="TreeGrafter"/>
</dbReference>
<dbReference type="SMART" id="SM00091">
    <property type="entry name" value="PAS"/>
    <property type="match status" value="2"/>
</dbReference>
<dbReference type="PANTHER" id="PTHR23043">
    <property type="entry name" value="HYPOXIA-INDUCIBLE FACTOR 1 ALPHA"/>
    <property type="match status" value="1"/>
</dbReference>
<keyword evidence="9" id="KW-1185">Reference proteome</keyword>
<name>A0A484BKR2_DRONA</name>
<evidence type="ECO:0000256" key="1">
    <source>
        <dbReference type="ARBA" id="ARBA00004123"/>
    </source>
</evidence>
<reference evidence="8 9" key="1">
    <citation type="journal article" date="2019" name="J. Hered.">
        <title>An Improved Genome Assembly for Drosophila navojoa, the Basal Species in the mojavensis Cluster.</title>
        <authorList>
            <person name="Vanderlinde T."/>
            <person name="Dupim E.G."/>
            <person name="Nazario-Yepiz N.O."/>
            <person name="Carvalho A.B."/>
        </authorList>
    </citation>
    <scope>NUCLEOTIDE SEQUENCE [LARGE SCALE GENOMIC DNA]</scope>
    <source>
        <strain evidence="8">Navoj_Jal97</strain>
        <tissue evidence="8">Whole organism</tissue>
    </source>
</reference>
<dbReference type="EMBL" id="LSRL02000033">
    <property type="protein sequence ID" value="TDG48415.1"/>
    <property type="molecule type" value="Genomic_DNA"/>
</dbReference>
<evidence type="ECO:0000256" key="4">
    <source>
        <dbReference type="ARBA" id="ARBA00023163"/>
    </source>
</evidence>
<feature type="domain" description="PAS" evidence="6">
    <location>
        <begin position="265"/>
        <end position="326"/>
    </location>
</feature>
<evidence type="ECO:0000313" key="8">
    <source>
        <dbReference type="EMBL" id="TDG48415.1"/>
    </source>
</evidence>
<dbReference type="FunFam" id="3.30.450.20:FF:000101">
    <property type="entry name" value="Similar, isoform B"/>
    <property type="match status" value="1"/>
</dbReference>
<dbReference type="GO" id="GO:0045944">
    <property type="term" value="P:positive regulation of transcription by RNA polymerase II"/>
    <property type="evidence" value="ECO:0007669"/>
    <property type="project" value="UniProtKB-ARBA"/>
</dbReference>
<evidence type="ECO:0000256" key="2">
    <source>
        <dbReference type="ARBA" id="ARBA00023015"/>
    </source>
</evidence>
<dbReference type="GO" id="GO:0000977">
    <property type="term" value="F:RNA polymerase II transcription regulatory region sequence-specific DNA binding"/>
    <property type="evidence" value="ECO:0007669"/>
    <property type="project" value="TreeGrafter"/>
</dbReference>
<keyword evidence="4" id="KW-0804">Transcription</keyword>
<dbReference type="InterPro" id="IPR011598">
    <property type="entry name" value="bHLH_dom"/>
</dbReference>
<dbReference type="Gene3D" id="3.30.450.20">
    <property type="entry name" value="PAS domain"/>
    <property type="match status" value="2"/>
</dbReference>
<dbReference type="AlphaFoldDB" id="A0A484BKR2"/>
<evidence type="ECO:0008006" key="10">
    <source>
        <dbReference type="Google" id="ProtNLM"/>
    </source>
</evidence>
<dbReference type="Pfam" id="PF08447">
    <property type="entry name" value="PAS_3"/>
    <property type="match status" value="1"/>
</dbReference>
<dbReference type="InterPro" id="IPR036638">
    <property type="entry name" value="HLH_DNA-bd_sf"/>
</dbReference>
<evidence type="ECO:0000259" key="7">
    <source>
        <dbReference type="PROSITE" id="PS50888"/>
    </source>
</evidence>
<dbReference type="PROSITE" id="PS50112">
    <property type="entry name" value="PAS"/>
    <property type="match status" value="2"/>
</dbReference>
<dbReference type="Pfam" id="PF13426">
    <property type="entry name" value="PAS_9"/>
    <property type="match status" value="1"/>
</dbReference>
<dbReference type="OrthoDB" id="6021714at2759"/>
<dbReference type="InterPro" id="IPR000014">
    <property type="entry name" value="PAS"/>
</dbReference>
<organism evidence="8 9">
    <name type="scientific">Drosophila navojoa</name>
    <name type="common">Fruit fly</name>
    <dbReference type="NCBI Taxonomy" id="7232"/>
    <lineage>
        <taxon>Eukaryota</taxon>
        <taxon>Metazoa</taxon>
        <taxon>Ecdysozoa</taxon>
        <taxon>Arthropoda</taxon>
        <taxon>Hexapoda</taxon>
        <taxon>Insecta</taxon>
        <taxon>Pterygota</taxon>
        <taxon>Neoptera</taxon>
        <taxon>Endopterygota</taxon>
        <taxon>Diptera</taxon>
        <taxon>Brachycera</taxon>
        <taxon>Muscomorpha</taxon>
        <taxon>Ephydroidea</taxon>
        <taxon>Drosophilidae</taxon>
        <taxon>Drosophila</taxon>
    </lineage>
</organism>
<dbReference type="InterPro" id="IPR013655">
    <property type="entry name" value="PAS_fold_3"/>
</dbReference>
<dbReference type="PROSITE" id="PS50888">
    <property type="entry name" value="BHLH"/>
    <property type="match status" value="1"/>
</dbReference>
<evidence type="ECO:0000259" key="6">
    <source>
        <dbReference type="PROSITE" id="PS50112"/>
    </source>
</evidence>
<keyword evidence="2" id="KW-0805">Transcription regulation</keyword>
<keyword evidence="5" id="KW-0539">Nucleus</keyword>
<dbReference type="SUPFAM" id="SSF55785">
    <property type="entry name" value="PYP-like sensor domain (PAS domain)"/>
    <property type="match status" value="2"/>
</dbReference>
<feature type="domain" description="BHLH" evidence="7">
    <location>
        <begin position="183"/>
        <end position="236"/>
    </location>
</feature>
<feature type="domain" description="PAS" evidence="6">
    <location>
        <begin position="421"/>
        <end position="472"/>
    </location>
</feature>
<comment type="caution">
    <text evidence="8">The sequence shown here is derived from an EMBL/GenBank/DDBJ whole genome shotgun (WGS) entry which is preliminary data.</text>
</comment>
<dbReference type="GO" id="GO:0046983">
    <property type="term" value="F:protein dimerization activity"/>
    <property type="evidence" value="ECO:0007669"/>
    <property type="project" value="InterPro"/>
</dbReference>
<dbReference type="Pfam" id="PF23171">
    <property type="entry name" value="bHLH_HIF1A"/>
    <property type="match status" value="1"/>
</dbReference>
<proteinExistence type="predicted"/>
<keyword evidence="3" id="KW-0238">DNA-binding</keyword>